<evidence type="ECO:0000313" key="6">
    <source>
        <dbReference type="Proteomes" id="UP001610446"/>
    </source>
</evidence>
<evidence type="ECO:0000259" key="3">
    <source>
        <dbReference type="Pfam" id="PF17109"/>
    </source>
</evidence>
<keyword evidence="6" id="KW-1185">Reference proteome</keyword>
<name>A0ABR4K6C6_9EURO</name>
<sequence>MSDPEHGRGKDDDDPQRIKEQLARDNRDITDLWNESLRKYKLIVGVELTGINDERVLSIGEMVNFGTEQMNKFHKFRHDAKKVDRLRSLLKDNLDYIDEGTKQLVSAATPAFPPAAAIGTAFTLLLTACRQVSADYDVVTAFFEDMNSFLQRTSILQSRLPRYPAYLNCLMDVFTALLEMCGFATRYIELGRFKKWIVNLFNGEDGELADARKKMDNAVSRLQSATEFAILGNTEELQRMNADLKQNQELQVKRMEDQSRLIERVLTRQDSVRNELSDIRKLLLVFNERKAVDLSNEGGMNNSRSNPSSRSRIRSVFADAGDPSCEYNEVKESLVPETCTWIFEEPEWTRWLGQVDEPVEESTRILLVSGSPGIGKSHLAAASFDKLVQRAGQCQDDARSATCVAHFYFRAINGGTSKFYQAINWIAVQIAEQNASLGERISSLMEMDSMEFDPCVWQEIWGSFIQPFFSTTGEASQLQIVLDGLDELKHRQDIREMRDFLKLVQDTPGLRVRVLCTARTAFLPKLEQLRSASTAITVTKSKILPDLRALIWHHLNTNSRLRHMSRHTKQRVSSKLEEVSDGNFAFAPNSACC</sequence>
<reference evidence="5 6" key="1">
    <citation type="submission" date="2024-07" db="EMBL/GenBank/DDBJ databases">
        <title>Section-level genome sequencing and comparative genomics of Aspergillus sections Usti and Cavernicolus.</title>
        <authorList>
            <consortium name="Lawrence Berkeley National Laboratory"/>
            <person name="Nybo J.L."/>
            <person name="Vesth T.C."/>
            <person name="Theobald S."/>
            <person name="Frisvad J.C."/>
            <person name="Larsen T.O."/>
            <person name="Kjaerboelling I."/>
            <person name="Rothschild-Mancinelli K."/>
            <person name="Lyhne E.K."/>
            <person name="Kogle M.E."/>
            <person name="Barry K."/>
            <person name="Clum A."/>
            <person name="Na H."/>
            <person name="Ledsgaard L."/>
            <person name="Lin J."/>
            <person name="Lipzen A."/>
            <person name="Kuo A."/>
            <person name="Riley R."/>
            <person name="Mondo S."/>
            <person name="Labutti K."/>
            <person name="Haridas S."/>
            <person name="Pangalinan J."/>
            <person name="Salamov A.A."/>
            <person name="Simmons B.A."/>
            <person name="Magnuson J.K."/>
            <person name="Chen J."/>
            <person name="Drula E."/>
            <person name="Henrissat B."/>
            <person name="Wiebenga A."/>
            <person name="Lubbers R.J."/>
            <person name="Gomes A.C."/>
            <person name="Makela M.R."/>
            <person name="Stajich J."/>
            <person name="Grigoriev I.V."/>
            <person name="Mortensen U.H."/>
            <person name="De Vries R.P."/>
            <person name="Baker S.E."/>
            <person name="Andersen M.R."/>
        </authorList>
    </citation>
    <scope>NUCLEOTIDE SEQUENCE [LARGE SCALE GENOMIC DNA]</scope>
    <source>
        <strain evidence="5 6">CBS 123904</strain>
    </source>
</reference>
<evidence type="ECO:0000256" key="2">
    <source>
        <dbReference type="SAM" id="MobiDB-lite"/>
    </source>
</evidence>
<keyword evidence="1" id="KW-0677">Repeat</keyword>
<evidence type="ECO:0000259" key="4">
    <source>
        <dbReference type="Pfam" id="PF24883"/>
    </source>
</evidence>
<evidence type="ECO:0000256" key="1">
    <source>
        <dbReference type="ARBA" id="ARBA00022737"/>
    </source>
</evidence>
<accession>A0ABR4K6C6</accession>
<feature type="domain" description="Fungal STAND N-terminal Goodbye" evidence="3">
    <location>
        <begin position="33"/>
        <end position="154"/>
    </location>
</feature>
<dbReference type="PANTHER" id="PTHR10039">
    <property type="entry name" value="AMELOGENIN"/>
    <property type="match status" value="1"/>
</dbReference>
<gene>
    <name evidence="5" type="ORF">BJY01DRAFT_163919</name>
</gene>
<dbReference type="Gene3D" id="3.40.50.300">
    <property type="entry name" value="P-loop containing nucleotide triphosphate hydrolases"/>
    <property type="match status" value="1"/>
</dbReference>
<dbReference type="InterPro" id="IPR027417">
    <property type="entry name" value="P-loop_NTPase"/>
</dbReference>
<dbReference type="EMBL" id="JBFXLU010000053">
    <property type="protein sequence ID" value="KAL2847867.1"/>
    <property type="molecule type" value="Genomic_DNA"/>
</dbReference>
<dbReference type="Proteomes" id="UP001610446">
    <property type="component" value="Unassembled WGS sequence"/>
</dbReference>
<proteinExistence type="predicted"/>
<feature type="domain" description="Nephrocystin 3-like N-terminal" evidence="4">
    <location>
        <begin position="337"/>
        <end position="519"/>
    </location>
</feature>
<dbReference type="Pfam" id="PF24883">
    <property type="entry name" value="NPHP3_N"/>
    <property type="match status" value="1"/>
</dbReference>
<dbReference type="PANTHER" id="PTHR10039:SF17">
    <property type="entry name" value="FUNGAL STAND N-TERMINAL GOODBYE DOMAIN-CONTAINING PROTEIN-RELATED"/>
    <property type="match status" value="1"/>
</dbReference>
<protein>
    <recommendedName>
        <fullName evidence="7">Fungal STAND N-terminal Goodbye domain-containing protein</fullName>
    </recommendedName>
</protein>
<evidence type="ECO:0000313" key="5">
    <source>
        <dbReference type="EMBL" id="KAL2847867.1"/>
    </source>
</evidence>
<organism evidence="5 6">
    <name type="scientific">Aspergillus pseudoustus</name>
    <dbReference type="NCBI Taxonomy" id="1810923"/>
    <lineage>
        <taxon>Eukaryota</taxon>
        <taxon>Fungi</taxon>
        <taxon>Dikarya</taxon>
        <taxon>Ascomycota</taxon>
        <taxon>Pezizomycotina</taxon>
        <taxon>Eurotiomycetes</taxon>
        <taxon>Eurotiomycetidae</taxon>
        <taxon>Eurotiales</taxon>
        <taxon>Aspergillaceae</taxon>
        <taxon>Aspergillus</taxon>
        <taxon>Aspergillus subgen. Nidulantes</taxon>
    </lineage>
</organism>
<comment type="caution">
    <text evidence="5">The sequence shown here is derived from an EMBL/GenBank/DDBJ whole genome shotgun (WGS) entry which is preliminary data.</text>
</comment>
<feature type="region of interest" description="Disordered" evidence="2">
    <location>
        <begin position="1"/>
        <end position="21"/>
    </location>
</feature>
<evidence type="ECO:0008006" key="7">
    <source>
        <dbReference type="Google" id="ProtNLM"/>
    </source>
</evidence>
<dbReference type="InterPro" id="IPR056884">
    <property type="entry name" value="NPHP3-like_N"/>
</dbReference>
<dbReference type="SUPFAM" id="SSF52540">
    <property type="entry name" value="P-loop containing nucleoside triphosphate hydrolases"/>
    <property type="match status" value="1"/>
</dbReference>
<dbReference type="Pfam" id="PF17109">
    <property type="entry name" value="Goodbye"/>
    <property type="match status" value="1"/>
</dbReference>
<dbReference type="InterPro" id="IPR031350">
    <property type="entry name" value="Goodbye_dom"/>
</dbReference>